<gene>
    <name evidence="1" type="ORF">BDZ83DRAFT_644062</name>
</gene>
<reference evidence="1" key="1">
    <citation type="submission" date="2021-12" db="EMBL/GenBank/DDBJ databases">
        <title>Comparative genomics, transcriptomics and evolutionary studies reveal genomic signatures of adaptation to plant cell wall in hemibiotrophic fungi.</title>
        <authorList>
            <consortium name="DOE Joint Genome Institute"/>
            <person name="Baroncelli R."/>
            <person name="Diaz J.F."/>
            <person name="Benocci T."/>
            <person name="Peng M."/>
            <person name="Battaglia E."/>
            <person name="Haridas S."/>
            <person name="Andreopoulos W."/>
            <person name="Labutti K."/>
            <person name="Pangilinan J."/>
            <person name="Floch G.L."/>
            <person name="Makela M.R."/>
            <person name="Henrissat B."/>
            <person name="Grigoriev I.V."/>
            <person name="Crouch J.A."/>
            <person name="De Vries R.P."/>
            <person name="Sukno S.A."/>
            <person name="Thon M.R."/>
        </authorList>
    </citation>
    <scope>NUCLEOTIDE SEQUENCE</scope>
    <source>
        <strain evidence="1">CBS 112980</strain>
    </source>
</reference>
<evidence type="ECO:0000313" key="1">
    <source>
        <dbReference type="EMBL" id="KAK1705636.1"/>
    </source>
</evidence>
<dbReference type="EMBL" id="JAHMHS010000239">
    <property type="protein sequence ID" value="KAK1705636.1"/>
    <property type="molecule type" value="Genomic_DNA"/>
</dbReference>
<protein>
    <submittedName>
        <fullName evidence="1">Uncharacterized protein</fullName>
    </submittedName>
</protein>
<dbReference type="Proteomes" id="UP001244207">
    <property type="component" value="Unassembled WGS sequence"/>
</dbReference>
<keyword evidence="2" id="KW-1185">Reference proteome</keyword>
<dbReference type="AlphaFoldDB" id="A0AAD8U9E7"/>
<sequence length="56" mass="5784">MTTGSGSMPSSLSCTACSFITRLGVALGHELNLSKGAQRLGSVTFPDKCPALEWPA</sequence>
<dbReference type="GeneID" id="85393622"/>
<accession>A0AAD8U9E7</accession>
<dbReference type="RefSeq" id="XP_060357660.1">
    <property type="nucleotide sequence ID" value="XM_060509723.1"/>
</dbReference>
<evidence type="ECO:0000313" key="2">
    <source>
        <dbReference type="Proteomes" id="UP001244207"/>
    </source>
</evidence>
<proteinExistence type="predicted"/>
<organism evidence="1 2">
    <name type="scientific">Glomerella acutata</name>
    <name type="common">Colletotrichum acutatum</name>
    <dbReference type="NCBI Taxonomy" id="27357"/>
    <lineage>
        <taxon>Eukaryota</taxon>
        <taxon>Fungi</taxon>
        <taxon>Dikarya</taxon>
        <taxon>Ascomycota</taxon>
        <taxon>Pezizomycotina</taxon>
        <taxon>Sordariomycetes</taxon>
        <taxon>Hypocreomycetidae</taxon>
        <taxon>Glomerellales</taxon>
        <taxon>Glomerellaceae</taxon>
        <taxon>Colletotrichum</taxon>
        <taxon>Colletotrichum acutatum species complex</taxon>
    </lineage>
</organism>
<name>A0AAD8U9E7_GLOAC</name>
<comment type="caution">
    <text evidence="1">The sequence shown here is derived from an EMBL/GenBank/DDBJ whole genome shotgun (WGS) entry which is preliminary data.</text>
</comment>